<reference evidence="3 4" key="1">
    <citation type="journal article" date="2015" name="Sci. Rep.">
        <title>Chromosome-level genome map provides insights into diverse defense mechanisms in the medicinal fungus Ganoderma sinense.</title>
        <authorList>
            <person name="Zhu Y."/>
            <person name="Xu J."/>
            <person name="Sun C."/>
            <person name="Zhou S."/>
            <person name="Xu H."/>
            <person name="Nelson D.R."/>
            <person name="Qian J."/>
            <person name="Song J."/>
            <person name="Luo H."/>
            <person name="Xiang L."/>
            <person name="Li Y."/>
            <person name="Xu Z."/>
            <person name="Ji A."/>
            <person name="Wang L."/>
            <person name="Lu S."/>
            <person name="Hayward A."/>
            <person name="Sun W."/>
            <person name="Li X."/>
            <person name="Schwartz D.C."/>
            <person name="Wang Y."/>
            <person name="Chen S."/>
        </authorList>
    </citation>
    <scope>NUCLEOTIDE SEQUENCE [LARGE SCALE GENOMIC DNA]</scope>
    <source>
        <strain evidence="3 4">ZZ0214-1</strain>
    </source>
</reference>
<dbReference type="OrthoDB" id="3357224at2759"/>
<dbReference type="SUPFAM" id="SSF57997">
    <property type="entry name" value="Tropomyosin"/>
    <property type="match status" value="1"/>
</dbReference>
<evidence type="ECO:0000256" key="1">
    <source>
        <dbReference type="SAM" id="Coils"/>
    </source>
</evidence>
<dbReference type="Proteomes" id="UP000230002">
    <property type="component" value="Unassembled WGS sequence"/>
</dbReference>
<feature type="compositionally biased region" description="Polar residues" evidence="2">
    <location>
        <begin position="565"/>
        <end position="574"/>
    </location>
</feature>
<feature type="region of interest" description="Disordered" evidence="2">
    <location>
        <begin position="1984"/>
        <end position="2028"/>
    </location>
</feature>
<dbReference type="STRING" id="1077348.A0A2G8S888"/>
<evidence type="ECO:0000313" key="4">
    <source>
        <dbReference type="Proteomes" id="UP000230002"/>
    </source>
</evidence>
<feature type="coiled-coil region" evidence="1">
    <location>
        <begin position="1596"/>
        <end position="1700"/>
    </location>
</feature>
<feature type="compositionally biased region" description="Acidic residues" evidence="2">
    <location>
        <begin position="716"/>
        <end position="730"/>
    </location>
</feature>
<comment type="caution">
    <text evidence="3">The sequence shown here is derived from an EMBL/GenBank/DDBJ whole genome shotgun (WGS) entry which is preliminary data.</text>
</comment>
<name>A0A2G8S888_9APHY</name>
<accession>A0A2G8S888</accession>
<gene>
    <name evidence="3" type="ORF">GSI_07865</name>
</gene>
<dbReference type="EMBL" id="AYKW01000017">
    <property type="protein sequence ID" value="PIL29954.1"/>
    <property type="molecule type" value="Genomic_DNA"/>
</dbReference>
<proteinExistence type="predicted"/>
<sequence>MVMTCGNHTVVHLPIPDVDNGAGLKNVIVNSAWLNVDLIFEVKRATWRFQLSPVTLPYTLSAAAVTSVEPIDAAGALSFPSAMVSQHRQHLSRLFIPPALDAQQPMNFAANPPLFSPALPTSLQQGMHPPFPLNGQHPLQTPMQPNFFPPQPGAPGRPSLHRSHPSVMQLAAAGILPPPGIPMTPLGPVPTTPFGQGFPQHMVPGLAPFPPPFVPRSKRSASMSVGGPPKAVLGGPQRKVSPMPPTPTVAAAAPTTTAPPPQKQKKLVVNLPKETVPGDGDEPPTRALFARMPLVDSEIPVQDEVRYPETSTVELYPPDSWRYHLPPTVDVFLPGKAAWDGIKQRIIEEKLERLGVERGSGSSVPHIHAPHARAASISSPADPALLFFKLNKLQQSQNASGNTSLSTSPQPPLNLSPSPSQLPPRLQNRHGHSMSLAQPPSHQSPLYNPSGAFNPFGPSATLGSDQVLDRTSPAPPSAPSDFIHAPQGRVPTSVASLAPPAVASRPESRPDFFRGFGVDIPEEEEPEEEEEQPPAPEAVPDDDVSEAEATVADTTVVSAEETEQDGTSTVAQSRIHSRHVSRLSAALSLLSVGGGLEDESMELPEEPPLPVRSPEGELEEEDLDRDDEDFDADPDQEAVGEWTGSEDMQNNETSEDESIGEWSNPSDEERARQERMHRRMLRRVKQVKQELEIPRRLPNFPRPPALTVPAPAVAESTDDDIVSNPSDEERDYFQPSSAGRRPLPPLPHSRSGSQYSAHTGHDPALAHSRNTSEQYLTPGGLQPRPAVMSQPIIAPTPRAEALNPFAKPFVFGVSRGSGSFASGAFSNASGSPGGSTPATHTRAPSLGKPLNIAAPEFKPGGFTFRPPPGMPQLAFQSQPAPASRPLPTPPMVAETVRASQGREKRQRTSSRSFEVDSEDEEGANTMTSFRFPPPGDSIPARHSAPASPPINTVGVNKDTGLNVSAKPFTFSGSLPFLPQKTEDVPQSPRLSDDDDENDENKPLLSAGSIAMPVPQIGAEELPFPPPSKPKRAPIPLDFKHPVSTNTVPAGLFKALVNNDDSERTRRAVRSRLSSRDIYEHTPRQSLDDLHVAPISHRIGRGRLFTEPARREESPERGDVFSVRRPRRSSLPPRQRDEDEESSSDISVAPMNLSRRIEMQQYEQRLEKLLEEKFDAIKGTLDAYKHLAATNSQAINPATEAKISEVVTLFRSQLQESAARGLDEGVMDARGEFDFELLKGIIEQSHEESRVILQREIALLLQPQRSLSRERDIELKNLIDDLGNRTINTLANAMSQLGARLQAVEAAATRAPSTNKEHLFQDLFQKLLPHIAALRTDPIDYDVLTARLAQAVKPNISQLIDLASDKRETAGLIVDRLLPILPTIQPEIDLESIVGRLTAELKTIVGPLDPHEMKEQVSDLVVERLDSRLAVRDRPLNVDAISEKVAESMRGLVAPLAEVQKKVEELASKEPAVVAQELDLSSIQKEISGALADLPQRLSGAIDALNNAQTEFQTRASQPANDASAKALRSIENVVSTISADQTKLVEQNQEFADFCQDIIKHINSLPEAMVEATKVLQNAHAEFATRDTSQKDSEEIKRLLTEKSSLEVQVAKARGAHGQVRVEKDVLNERLKVAEAETDRLIERVEGLQDSMSKKAADMIALEAKNVELEEALARALERLKAADVQAQSQQEKLAELEKARTDFVVEKQQLIAKVDSLEVKVTYITREKDTLADEVAEQKRRNDDLAAQQSNFDELRQATEQIQMLASMIGHVDTEEVKELRLIRDRSKVLEGEHAAVQRRMKDLETKVANHEKVTQSSRQSLLQARQRAEEWERRAKEAEGQLEVTQTKLDEVEHSHSQLDADYSLVKLQLEERDAEERLDKDRQNKLRDQIASLEGQVTRLQAEVDKAKKGVSTTANVLQPAARYQNGKMHPPPRPDSRASTVYNHSRAGTPKAQYNGTTNDVRVVTPPQPSVRDSIHAPWRQSTLATPVTPKSRYPSQYKNFRAPSPTPSVVSVAPTLGEDGWWS</sequence>
<feature type="compositionally biased region" description="Acidic residues" evidence="2">
    <location>
        <begin position="520"/>
        <end position="532"/>
    </location>
</feature>
<feature type="region of interest" description="Disordered" evidence="2">
    <location>
        <begin position="217"/>
        <end position="262"/>
    </location>
</feature>
<protein>
    <submittedName>
        <fullName evidence="3">Uncharacterized protein</fullName>
    </submittedName>
</protein>
<dbReference type="PANTHER" id="PTHR23159">
    <property type="entry name" value="CENTROSOMAL PROTEIN 2"/>
    <property type="match status" value="1"/>
</dbReference>
<feature type="compositionally biased region" description="Low complexity" evidence="2">
    <location>
        <begin position="490"/>
        <end position="504"/>
    </location>
</feature>
<feature type="compositionally biased region" description="Basic residues" evidence="2">
    <location>
        <begin position="675"/>
        <end position="686"/>
    </location>
</feature>
<feature type="region of interest" description="Disordered" evidence="2">
    <location>
        <begin position="826"/>
        <end position="1007"/>
    </location>
</feature>
<feature type="region of interest" description="Disordered" evidence="2">
    <location>
        <begin position="1927"/>
        <end position="1963"/>
    </location>
</feature>
<evidence type="ECO:0000256" key="2">
    <source>
        <dbReference type="SAM" id="MobiDB-lite"/>
    </source>
</evidence>
<feature type="compositionally biased region" description="Basic and acidic residues" evidence="2">
    <location>
        <begin position="1107"/>
        <end position="1118"/>
    </location>
</feature>
<organism evidence="3 4">
    <name type="scientific">Ganoderma sinense ZZ0214-1</name>
    <dbReference type="NCBI Taxonomy" id="1077348"/>
    <lineage>
        <taxon>Eukaryota</taxon>
        <taxon>Fungi</taxon>
        <taxon>Dikarya</taxon>
        <taxon>Basidiomycota</taxon>
        <taxon>Agaricomycotina</taxon>
        <taxon>Agaricomycetes</taxon>
        <taxon>Polyporales</taxon>
        <taxon>Polyporaceae</taxon>
        <taxon>Ganoderma</taxon>
    </lineage>
</organism>
<keyword evidence="1" id="KW-0175">Coiled coil</keyword>
<feature type="region of interest" description="Disordered" evidence="2">
    <location>
        <begin position="1102"/>
        <end position="1146"/>
    </location>
</feature>
<feature type="compositionally biased region" description="Acidic residues" evidence="2">
    <location>
        <begin position="616"/>
        <end position="638"/>
    </location>
</feature>
<evidence type="ECO:0000313" key="3">
    <source>
        <dbReference type="EMBL" id="PIL29954.1"/>
    </source>
</evidence>
<feature type="compositionally biased region" description="Polar residues" evidence="2">
    <location>
        <begin position="949"/>
        <end position="962"/>
    </location>
</feature>
<keyword evidence="4" id="KW-1185">Reference proteome</keyword>
<feature type="region of interest" description="Disordered" evidence="2">
    <location>
        <begin position="596"/>
        <end position="787"/>
    </location>
</feature>
<feature type="coiled-coil region" evidence="1">
    <location>
        <begin position="1788"/>
        <end position="1913"/>
    </location>
</feature>
<feature type="region of interest" description="Disordered" evidence="2">
    <location>
        <begin position="125"/>
        <end position="164"/>
    </location>
</feature>
<feature type="compositionally biased region" description="Acidic residues" evidence="2">
    <location>
        <begin position="596"/>
        <end position="605"/>
    </location>
</feature>
<feature type="region of interest" description="Disordered" evidence="2">
    <location>
        <begin position="398"/>
        <end position="579"/>
    </location>
</feature>
<feature type="coiled-coil region" evidence="1">
    <location>
        <begin position="1151"/>
        <end position="1178"/>
    </location>
</feature>
<feature type="compositionally biased region" description="Polar residues" evidence="2">
    <location>
        <begin position="435"/>
        <end position="447"/>
    </location>
</feature>
<dbReference type="PANTHER" id="PTHR23159:SF60">
    <property type="entry name" value="SPINDLE ASSEMBLY ABNORMAL PROTEIN 4"/>
    <property type="match status" value="1"/>
</dbReference>